<name>A0A7G9YNB2_9EURY</name>
<evidence type="ECO:0000313" key="1">
    <source>
        <dbReference type="EMBL" id="QNO49496.1"/>
    </source>
</evidence>
<dbReference type="InterPro" id="IPR022148">
    <property type="entry name" value="CopG_antitoxin"/>
</dbReference>
<dbReference type="AlphaFoldDB" id="A0A7G9YNB2"/>
<dbReference type="EMBL" id="MT631381">
    <property type="protein sequence ID" value="QNO49496.1"/>
    <property type="molecule type" value="Genomic_DNA"/>
</dbReference>
<dbReference type="Pfam" id="PF12441">
    <property type="entry name" value="CopG_antitoxin"/>
    <property type="match status" value="1"/>
</dbReference>
<organism evidence="1">
    <name type="scientific">Candidatus Methanogaster sp. ANME-2c ERB4</name>
    <dbReference type="NCBI Taxonomy" id="2759911"/>
    <lineage>
        <taxon>Archaea</taxon>
        <taxon>Methanobacteriati</taxon>
        <taxon>Methanobacteriota</taxon>
        <taxon>Stenosarchaea group</taxon>
        <taxon>Methanomicrobia</taxon>
        <taxon>Methanosarcinales</taxon>
        <taxon>ANME-2 cluster</taxon>
        <taxon>Candidatus Methanogasteraceae</taxon>
        <taxon>Candidatus Methanogaster</taxon>
    </lineage>
</organism>
<accession>A0A7G9YNB2</accession>
<gene>
    <name evidence="1" type="ORF">FBKNMHLG_00015</name>
</gene>
<evidence type="ECO:0008006" key="2">
    <source>
        <dbReference type="Google" id="ProtNLM"/>
    </source>
</evidence>
<protein>
    <recommendedName>
        <fullName evidence="2">CopG antitoxin of type II toxin-antitoxin system</fullName>
    </recommendedName>
</protein>
<proteinExistence type="predicted"/>
<reference evidence="1" key="1">
    <citation type="submission" date="2020-06" db="EMBL/GenBank/DDBJ databases">
        <title>Unique genomic features of the anaerobic methanotrophic archaea.</title>
        <authorList>
            <person name="Chadwick G.L."/>
            <person name="Skennerton C.T."/>
            <person name="Laso-Perez R."/>
            <person name="Leu A.O."/>
            <person name="Speth D.R."/>
            <person name="Yu H."/>
            <person name="Morgan-Lang C."/>
            <person name="Hatzenpichler R."/>
            <person name="Goudeau D."/>
            <person name="Malmstrom R."/>
            <person name="Brazelton W.J."/>
            <person name="Woyke T."/>
            <person name="Hallam S.J."/>
            <person name="Tyson G.W."/>
            <person name="Wegener G."/>
            <person name="Boetius A."/>
            <person name="Orphan V."/>
        </authorList>
    </citation>
    <scope>NUCLEOTIDE SEQUENCE</scope>
</reference>
<sequence length="105" mass="12051">MLVTWTKKREKVMPENKKQATQCDPLPEDFGSLEEFWAFWDSHSTADYEDQMEDMDVAIDIHSSKVYCAVAKDLLAQLRTRARQEGVSTETLINLWLQEKAAAVA</sequence>